<dbReference type="Pfam" id="PF00561">
    <property type="entry name" value="Abhydrolase_1"/>
    <property type="match status" value="1"/>
</dbReference>
<dbReference type="Proteomes" id="UP001632038">
    <property type="component" value="Unassembled WGS sequence"/>
</dbReference>
<comment type="similarity">
    <text evidence="4">Belongs to the AB hydrolase superfamily. Epoxide hydrolase family.</text>
</comment>
<evidence type="ECO:0000313" key="9">
    <source>
        <dbReference type="EMBL" id="KAL3626542.1"/>
    </source>
</evidence>
<feature type="domain" description="AB hydrolase-1" evidence="8">
    <location>
        <begin position="25"/>
        <end position="134"/>
    </location>
</feature>
<dbReference type="FunFam" id="3.40.50.1820:FF:000161">
    <property type="entry name" value="Epoxide hydrolase"/>
    <property type="match status" value="1"/>
</dbReference>
<comment type="caution">
    <text evidence="9">The sequence shown here is derived from an EMBL/GenBank/DDBJ whole genome shotgun (WGS) entry which is preliminary data.</text>
</comment>
<dbReference type="InterPro" id="IPR000639">
    <property type="entry name" value="Epox_hydrolase-like"/>
</dbReference>
<comment type="pathway">
    <text evidence="1">Secondary metabolite biosynthesis; terpenoid biosynthesis.</text>
</comment>
<dbReference type="EC" id="3.3.2.10" evidence="2"/>
<evidence type="ECO:0000256" key="1">
    <source>
        <dbReference type="ARBA" id="ARBA00004721"/>
    </source>
</evidence>
<dbReference type="EMBL" id="JAVIJP010000047">
    <property type="protein sequence ID" value="KAL3626542.1"/>
    <property type="molecule type" value="Genomic_DNA"/>
</dbReference>
<evidence type="ECO:0000256" key="6">
    <source>
        <dbReference type="ARBA" id="ARBA00058358"/>
    </source>
</evidence>
<evidence type="ECO:0000256" key="7">
    <source>
        <dbReference type="ARBA" id="ARBA00093212"/>
    </source>
</evidence>
<comment type="function">
    <text evidence="6">Epoxide hydrolase involved in the biosynthesis of cucurbitacin and mogroside tetracyclic triterpene natural products (e.g. siamenoside I and mogrosides IV, V and VI). Cucurbitacins have cytotoxic properties and exhibit deterrent taste as a defense barrier against herbivores. Mogrosides are nonsugar highly oxygenated compounds used as high-intensity zero-calorie sweeteners; they also possess pharmacological properties such as regulating immunity, lowering blood sugar and lipid levels, protecting the liver, and acting as antioxidants and antitumor agents. Catalyzes the hydrolysis of aromatic epoxide-containing substrates, such as the conversion of 24,25-epoxycucurbitadienol to 24,25-dihydroxycucurbitadienol.</text>
</comment>
<dbReference type="AlphaFoldDB" id="A0ABD3CAE4"/>
<dbReference type="InterPro" id="IPR029058">
    <property type="entry name" value="AB_hydrolase_fold"/>
</dbReference>
<gene>
    <name evidence="9" type="ORF">CASFOL_030091</name>
</gene>
<reference evidence="10" key="1">
    <citation type="journal article" date="2024" name="IScience">
        <title>Strigolactones Initiate the Formation of Haustorium-like Structures in Castilleja.</title>
        <authorList>
            <person name="Buerger M."/>
            <person name="Peterson D."/>
            <person name="Chory J."/>
        </authorList>
    </citation>
    <scope>NUCLEOTIDE SEQUENCE [LARGE SCALE GENOMIC DNA]</scope>
</reference>
<comment type="catalytic activity">
    <reaction evidence="5">
        <text>an epoxide + H2O = an ethanediol</text>
        <dbReference type="Rhea" id="RHEA:19037"/>
        <dbReference type="ChEBI" id="CHEBI:15377"/>
        <dbReference type="ChEBI" id="CHEBI:32955"/>
        <dbReference type="ChEBI" id="CHEBI:140594"/>
        <dbReference type="EC" id="3.3.2.10"/>
    </reaction>
    <physiologicalReaction direction="left-to-right" evidence="5">
        <dbReference type="Rhea" id="RHEA:19038"/>
    </physiologicalReaction>
</comment>
<proteinExistence type="inferred from homology"/>
<name>A0ABD3CAE4_9LAMI</name>
<keyword evidence="10" id="KW-1185">Reference proteome</keyword>
<accession>A0ABD3CAE4</accession>
<dbReference type="InterPro" id="IPR000073">
    <property type="entry name" value="AB_hydrolase_1"/>
</dbReference>
<evidence type="ECO:0000259" key="8">
    <source>
        <dbReference type="Pfam" id="PF00561"/>
    </source>
</evidence>
<protein>
    <recommendedName>
        <fullName evidence="2">soluble epoxide hydrolase</fullName>
        <ecNumber evidence="2">3.3.2.10</ecNumber>
    </recommendedName>
</protein>
<evidence type="ECO:0000256" key="2">
    <source>
        <dbReference type="ARBA" id="ARBA00013006"/>
    </source>
</evidence>
<keyword evidence="3" id="KW-0378">Hydrolase</keyword>
<dbReference type="GO" id="GO:0004301">
    <property type="term" value="F:epoxide hydrolase activity"/>
    <property type="evidence" value="ECO:0007669"/>
    <property type="project" value="UniProtKB-EC"/>
</dbReference>
<evidence type="ECO:0000256" key="3">
    <source>
        <dbReference type="ARBA" id="ARBA00022801"/>
    </source>
</evidence>
<comment type="catalytic activity">
    <reaction evidence="7">
        <text>(24S)-24,25-epoxycucurbitadienol + H2O = (24R)-24,25-dihydroxycucurbitadienol</text>
        <dbReference type="Rhea" id="RHEA:81855"/>
        <dbReference type="ChEBI" id="CHEBI:15377"/>
        <dbReference type="ChEBI" id="CHEBI:229949"/>
        <dbReference type="ChEBI" id="CHEBI:229950"/>
    </reaction>
    <physiologicalReaction direction="left-to-right" evidence="7">
        <dbReference type="Rhea" id="RHEA:81856"/>
    </physiologicalReaction>
</comment>
<dbReference type="PRINTS" id="PR00412">
    <property type="entry name" value="EPOXHYDRLASE"/>
</dbReference>
<dbReference type="Gene3D" id="3.40.50.1820">
    <property type="entry name" value="alpha/beta hydrolase"/>
    <property type="match status" value="1"/>
</dbReference>
<organism evidence="9 10">
    <name type="scientific">Castilleja foliolosa</name>
    <dbReference type="NCBI Taxonomy" id="1961234"/>
    <lineage>
        <taxon>Eukaryota</taxon>
        <taxon>Viridiplantae</taxon>
        <taxon>Streptophyta</taxon>
        <taxon>Embryophyta</taxon>
        <taxon>Tracheophyta</taxon>
        <taxon>Spermatophyta</taxon>
        <taxon>Magnoliopsida</taxon>
        <taxon>eudicotyledons</taxon>
        <taxon>Gunneridae</taxon>
        <taxon>Pentapetalae</taxon>
        <taxon>asterids</taxon>
        <taxon>lamiids</taxon>
        <taxon>Lamiales</taxon>
        <taxon>Orobanchaceae</taxon>
        <taxon>Pedicularideae</taxon>
        <taxon>Castillejinae</taxon>
        <taxon>Castilleja</taxon>
    </lineage>
</organism>
<sequence length="321" mass="36139">MERIEHKIIPINGINIHVAELGQGPLVLFLHGFPELWYSWRHQMAFVAARGYRASAPDMRGYGDTTGLQIEDPAKFTVLHLVGDLISLLDAIAPNEGKVFVVGHDWGAYVAWHLCLYRPDRVRALVNLSVPLSPYTPGMNLVELAKTLYGDDHYICRFQEPGDIEAEFEKLGTKEVLKNFFALRNPGPLYFPKGKGFGHSADMPPWLSEDELDYYVSKFEKTGFTGGLNYYRSFGINHELNGPWFGDQVKVPTKFLIGGLDMSYHVPGTKDYIHGGGFKKFVPFLEDVVVIEGGLLTLSIKKGQMRSTNISSIFLRSFEMM</sequence>
<dbReference type="SUPFAM" id="SSF53474">
    <property type="entry name" value="alpha/beta-Hydrolases"/>
    <property type="match status" value="1"/>
</dbReference>
<evidence type="ECO:0000256" key="4">
    <source>
        <dbReference type="ARBA" id="ARBA00038334"/>
    </source>
</evidence>
<dbReference type="PANTHER" id="PTHR43329">
    <property type="entry name" value="EPOXIDE HYDROLASE"/>
    <property type="match status" value="1"/>
</dbReference>
<evidence type="ECO:0000256" key="5">
    <source>
        <dbReference type="ARBA" id="ARBA00051067"/>
    </source>
</evidence>
<evidence type="ECO:0000313" key="10">
    <source>
        <dbReference type="Proteomes" id="UP001632038"/>
    </source>
</evidence>